<dbReference type="AlphaFoldDB" id="A0A167VHZ0"/>
<evidence type="ECO:0000256" key="1">
    <source>
        <dbReference type="SAM" id="MobiDB-lite"/>
    </source>
</evidence>
<evidence type="ECO:0000313" key="2">
    <source>
        <dbReference type="EMBL" id="KZP05036.1"/>
    </source>
</evidence>
<organism evidence="2 3">
    <name type="scientific">Athelia psychrophila</name>
    <dbReference type="NCBI Taxonomy" id="1759441"/>
    <lineage>
        <taxon>Eukaryota</taxon>
        <taxon>Fungi</taxon>
        <taxon>Dikarya</taxon>
        <taxon>Basidiomycota</taxon>
        <taxon>Agaricomycotina</taxon>
        <taxon>Agaricomycetes</taxon>
        <taxon>Agaricomycetidae</taxon>
        <taxon>Atheliales</taxon>
        <taxon>Atheliaceae</taxon>
        <taxon>Athelia</taxon>
    </lineage>
</organism>
<protein>
    <submittedName>
        <fullName evidence="2">Uncharacterized protein</fullName>
    </submittedName>
</protein>
<feature type="region of interest" description="Disordered" evidence="1">
    <location>
        <begin position="1"/>
        <end position="41"/>
    </location>
</feature>
<dbReference type="Proteomes" id="UP000076532">
    <property type="component" value="Unassembled WGS sequence"/>
</dbReference>
<gene>
    <name evidence="2" type="ORF">FIBSPDRAFT_903812</name>
</gene>
<sequence>MGCRKGQQVKGPGSTKDVQAPKTTNRLQKTGTGSKRQAQAAKAGLGLGGRLDKDGAGLKFKVLHGRIGIHNASTAQKGSTKWIYQGNLPCGPTKQIYQGNLPEEPTRGHLPHNDPCVMLATDAFPPSRNL</sequence>
<keyword evidence="3" id="KW-1185">Reference proteome</keyword>
<name>A0A167VHZ0_9AGAM</name>
<dbReference type="EMBL" id="KV417868">
    <property type="protein sequence ID" value="KZP05036.1"/>
    <property type="molecule type" value="Genomic_DNA"/>
</dbReference>
<evidence type="ECO:0000313" key="3">
    <source>
        <dbReference type="Proteomes" id="UP000076532"/>
    </source>
</evidence>
<feature type="compositionally biased region" description="Polar residues" evidence="1">
    <location>
        <begin position="21"/>
        <end position="34"/>
    </location>
</feature>
<proteinExistence type="predicted"/>
<reference evidence="2 3" key="1">
    <citation type="journal article" date="2016" name="Mol. Biol. Evol.">
        <title>Comparative Genomics of Early-Diverging Mushroom-Forming Fungi Provides Insights into the Origins of Lignocellulose Decay Capabilities.</title>
        <authorList>
            <person name="Nagy L.G."/>
            <person name="Riley R."/>
            <person name="Tritt A."/>
            <person name="Adam C."/>
            <person name="Daum C."/>
            <person name="Floudas D."/>
            <person name="Sun H."/>
            <person name="Yadav J.S."/>
            <person name="Pangilinan J."/>
            <person name="Larsson K.H."/>
            <person name="Matsuura K."/>
            <person name="Barry K."/>
            <person name="Labutti K."/>
            <person name="Kuo R."/>
            <person name="Ohm R.A."/>
            <person name="Bhattacharya S.S."/>
            <person name="Shirouzu T."/>
            <person name="Yoshinaga Y."/>
            <person name="Martin F.M."/>
            <person name="Grigoriev I.V."/>
            <person name="Hibbett D.S."/>
        </authorList>
    </citation>
    <scope>NUCLEOTIDE SEQUENCE [LARGE SCALE GENOMIC DNA]</scope>
    <source>
        <strain evidence="2 3">CBS 109695</strain>
    </source>
</reference>
<accession>A0A167VHZ0</accession>